<accession>A0A4D7JKC5</accession>
<dbReference type="GO" id="GO:0016788">
    <property type="term" value="F:hydrolase activity, acting on ester bonds"/>
    <property type="evidence" value="ECO:0007669"/>
    <property type="project" value="UniProtKB-ARBA"/>
</dbReference>
<evidence type="ECO:0000259" key="1">
    <source>
        <dbReference type="Pfam" id="PF08885"/>
    </source>
</evidence>
<proteinExistence type="predicted"/>
<dbReference type="Pfam" id="PF08885">
    <property type="entry name" value="GSCFA"/>
    <property type="match status" value="1"/>
</dbReference>
<name>A0A4D7JKC5_9BACT</name>
<evidence type="ECO:0000313" key="2">
    <source>
        <dbReference type="EMBL" id="QCK16051.1"/>
    </source>
</evidence>
<dbReference type="RefSeq" id="WP_137091650.1">
    <property type="nucleotide sequence ID" value="NZ_CP028923.1"/>
</dbReference>
<gene>
    <name evidence="2" type="ORF">DCC35_15535</name>
</gene>
<dbReference type="InterPro" id="IPR014982">
    <property type="entry name" value="GSCFA"/>
</dbReference>
<organism evidence="2 3">
    <name type="scientific">Mangrovivirga cuniculi</name>
    <dbReference type="NCBI Taxonomy" id="2715131"/>
    <lineage>
        <taxon>Bacteria</taxon>
        <taxon>Pseudomonadati</taxon>
        <taxon>Bacteroidota</taxon>
        <taxon>Cytophagia</taxon>
        <taxon>Cytophagales</taxon>
        <taxon>Mangrovivirgaceae</taxon>
        <taxon>Mangrovivirga</taxon>
    </lineage>
</organism>
<sequence length="331" mass="38775">MKFRTEIKAKKADFELLPGEKILLVGSCFAENIGKKLMDYGFRSSINPMGIIFNPVSLAKIINNSLSEAFQINNDHIIERESLYFSLDFHSKLYANDPQKLFFEITNKLSNLREAVTGAKTIFITFGTAYIYRYQPTNNIVANCQKIPQSFFTKALLRADEIVESWNYTIKSIKEINPNCNIVFTVSPVRHIKDGFHENQLSKSTLLLAVNKLVEENDCCSYFPAYELLLDDLRDYRFYSEDLIHPNDQAVEYIREHFWETFLSEKTIQLVGKYEKIKRRLEHRPLQRGTQHLTFLKETKKMLLVLNEQFPVENLIEEADYKLKKYEQRAH</sequence>
<feature type="domain" description="GSCFA" evidence="1">
    <location>
        <begin position="21"/>
        <end position="258"/>
    </location>
</feature>
<dbReference type="AlphaFoldDB" id="A0A4D7JKC5"/>
<dbReference type="EMBL" id="CP028923">
    <property type="protein sequence ID" value="QCK16051.1"/>
    <property type="molecule type" value="Genomic_DNA"/>
</dbReference>
<dbReference type="Proteomes" id="UP000298616">
    <property type="component" value="Chromosome"/>
</dbReference>
<dbReference type="Gene3D" id="3.40.50.1110">
    <property type="entry name" value="SGNH hydrolase"/>
    <property type="match status" value="1"/>
</dbReference>
<dbReference type="SUPFAM" id="SSF52266">
    <property type="entry name" value="SGNH hydrolase"/>
    <property type="match status" value="1"/>
</dbReference>
<dbReference type="InterPro" id="IPR036514">
    <property type="entry name" value="SGNH_hydro_sf"/>
</dbReference>
<dbReference type="KEGG" id="fpf:DCC35_15535"/>
<evidence type="ECO:0000313" key="3">
    <source>
        <dbReference type="Proteomes" id="UP000298616"/>
    </source>
</evidence>
<reference evidence="2 3" key="1">
    <citation type="submission" date="2018-04" db="EMBL/GenBank/DDBJ databases">
        <title>Complete genome uncultured novel isolate.</title>
        <authorList>
            <person name="Merlino G."/>
        </authorList>
    </citation>
    <scope>NUCLEOTIDE SEQUENCE [LARGE SCALE GENOMIC DNA]</scope>
    <source>
        <strain evidence="3">R1DC9</strain>
    </source>
</reference>
<keyword evidence="3" id="KW-1185">Reference proteome</keyword>
<protein>
    <recommendedName>
        <fullName evidence="1">GSCFA domain-containing protein</fullName>
    </recommendedName>
</protein>
<dbReference type="OrthoDB" id="9807687at2"/>